<evidence type="ECO:0000256" key="11">
    <source>
        <dbReference type="ARBA" id="ARBA00022838"/>
    </source>
</evidence>
<evidence type="ECO:0000256" key="6">
    <source>
        <dbReference type="ARBA" id="ARBA00022490"/>
    </source>
</evidence>
<dbReference type="HOGENOM" id="CLU_333481_0_0_1"/>
<evidence type="ECO:0000256" key="4">
    <source>
        <dbReference type="ARBA" id="ARBA00005366"/>
    </source>
</evidence>
<evidence type="ECO:0000256" key="17">
    <source>
        <dbReference type="ARBA" id="ARBA00044152"/>
    </source>
</evidence>
<keyword evidence="10" id="KW-0159">Chromosome partition</keyword>
<dbReference type="Pfam" id="PF01693">
    <property type="entry name" value="Cauli_VI"/>
    <property type="match status" value="1"/>
</dbReference>
<evidence type="ECO:0000256" key="19">
    <source>
        <dbReference type="SAM" id="MobiDB-lite"/>
    </source>
</evidence>
<evidence type="ECO:0000256" key="3">
    <source>
        <dbReference type="ARBA" id="ARBA00004629"/>
    </source>
</evidence>
<evidence type="ECO:0000256" key="2">
    <source>
        <dbReference type="ARBA" id="ARBA00004186"/>
    </source>
</evidence>
<dbReference type="PANTHER" id="PTHR28216">
    <property type="entry name" value="DASH COMPLEX SUBUNIT DUO1"/>
    <property type="match status" value="1"/>
</dbReference>
<evidence type="ECO:0000256" key="12">
    <source>
        <dbReference type="ARBA" id="ARBA00023054"/>
    </source>
</evidence>
<keyword evidence="14" id="KW-0539">Nucleus</keyword>
<feature type="region of interest" description="Disordered" evidence="19">
    <location>
        <begin position="593"/>
        <end position="644"/>
    </location>
</feature>
<feature type="compositionally biased region" description="Polar residues" evidence="19">
    <location>
        <begin position="391"/>
        <end position="401"/>
    </location>
</feature>
<dbReference type="SUPFAM" id="SSF55658">
    <property type="entry name" value="L9 N-domain-like"/>
    <property type="match status" value="1"/>
</dbReference>
<evidence type="ECO:0000256" key="14">
    <source>
        <dbReference type="ARBA" id="ARBA00023242"/>
    </source>
</evidence>
<feature type="compositionally biased region" description="Polar residues" evidence="19">
    <location>
        <begin position="112"/>
        <end position="153"/>
    </location>
</feature>
<dbReference type="GO" id="GO:0051301">
    <property type="term" value="P:cell division"/>
    <property type="evidence" value="ECO:0007669"/>
    <property type="project" value="UniProtKB-KW"/>
</dbReference>
<dbReference type="VEuPathDB" id="FungiDB:PLEOSDRAFT_157992"/>
<dbReference type="GO" id="GO:0000278">
    <property type="term" value="P:mitotic cell cycle"/>
    <property type="evidence" value="ECO:0007669"/>
    <property type="project" value="InterPro"/>
</dbReference>
<dbReference type="InterPro" id="IPR011320">
    <property type="entry name" value="RNase_H1_N"/>
</dbReference>
<dbReference type="Pfam" id="PF08651">
    <property type="entry name" value="DASH_Duo1"/>
    <property type="match status" value="1"/>
</dbReference>
<dbReference type="Gene3D" id="3.40.970.10">
    <property type="entry name" value="Ribonuclease H1, N-terminal domain"/>
    <property type="match status" value="1"/>
</dbReference>
<evidence type="ECO:0000256" key="13">
    <source>
        <dbReference type="ARBA" id="ARBA00023212"/>
    </source>
</evidence>
<feature type="region of interest" description="Disordered" evidence="19">
    <location>
        <begin position="351"/>
        <end position="438"/>
    </location>
</feature>
<evidence type="ECO:0000313" key="21">
    <source>
        <dbReference type="EMBL" id="KDQ28141.1"/>
    </source>
</evidence>
<dbReference type="GO" id="GO:0072686">
    <property type="term" value="C:mitotic spindle"/>
    <property type="evidence" value="ECO:0007669"/>
    <property type="project" value="InterPro"/>
</dbReference>
<feature type="compositionally biased region" description="Acidic residues" evidence="19">
    <location>
        <begin position="620"/>
        <end position="637"/>
    </location>
</feature>
<dbReference type="AlphaFoldDB" id="A0A067NWZ1"/>
<gene>
    <name evidence="21" type="ORF">PLEOSDRAFT_157992</name>
</gene>
<evidence type="ECO:0000256" key="9">
    <source>
        <dbReference type="ARBA" id="ARBA00022776"/>
    </source>
</evidence>
<feature type="compositionally biased region" description="Basic and acidic residues" evidence="19">
    <location>
        <begin position="424"/>
        <end position="438"/>
    </location>
</feature>
<keyword evidence="6" id="KW-0963">Cytoplasm</keyword>
<evidence type="ECO:0000256" key="15">
    <source>
        <dbReference type="ARBA" id="ARBA00023306"/>
    </source>
</evidence>
<evidence type="ECO:0000256" key="18">
    <source>
        <dbReference type="ARBA" id="ARBA00044358"/>
    </source>
</evidence>
<feature type="domain" description="Ribonuclease H1 N-terminal" evidence="20">
    <location>
        <begin position="6"/>
        <end position="46"/>
    </location>
</feature>
<dbReference type="InterPro" id="IPR037056">
    <property type="entry name" value="RNase_H1_N_sf"/>
</dbReference>
<reference evidence="22" key="1">
    <citation type="journal article" date="2014" name="Proc. Natl. Acad. Sci. U.S.A.">
        <title>Extensive sampling of basidiomycete genomes demonstrates inadequacy of the white-rot/brown-rot paradigm for wood decay fungi.</title>
        <authorList>
            <person name="Riley R."/>
            <person name="Salamov A.A."/>
            <person name="Brown D.W."/>
            <person name="Nagy L.G."/>
            <person name="Floudas D."/>
            <person name="Held B.W."/>
            <person name="Levasseur A."/>
            <person name="Lombard V."/>
            <person name="Morin E."/>
            <person name="Otillar R."/>
            <person name="Lindquist E.A."/>
            <person name="Sun H."/>
            <person name="LaButti K.M."/>
            <person name="Schmutz J."/>
            <person name="Jabbour D."/>
            <person name="Luo H."/>
            <person name="Baker S.E."/>
            <person name="Pisabarro A.G."/>
            <person name="Walton J.D."/>
            <person name="Blanchette R.A."/>
            <person name="Henrissat B."/>
            <person name="Martin F."/>
            <person name="Cullen D."/>
            <person name="Hibbett D.S."/>
            <person name="Grigoriev I.V."/>
        </authorList>
    </citation>
    <scope>NUCLEOTIDE SEQUENCE [LARGE SCALE GENOMIC DNA]</scope>
    <source>
        <strain evidence="22">PC15</strain>
    </source>
</reference>
<evidence type="ECO:0000256" key="1">
    <source>
        <dbReference type="ARBA" id="ARBA00004123"/>
    </source>
</evidence>
<name>A0A067NWZ1_PLEO1</name>
<protein>
    <recommendedName>
        <fullName evidence="17">DASH complex subunit DUO1</fullName>
    </recommendedName>
    <alternativeName>
        <fullName evidence="18">Outer kinetochore protein DUO1</fullName>
    </alternativeName>
</protein>
<feature type="compositionally biased region" description="Low complexity" evidence="19">
    <location>
        <begin position="351"/>
        <end position="367"/>
    </location>
</feature>
<evidence type="ECO:0000313" key="22">
    <source>
        <dbReference type="Proteomes" id="UP000027073"/>
    </source>
</evidence>
<keyword evidence="5" id="KW-0158">Chromosome</keyword>
<feature type="region of interest" description="Disordered" evidence="19">
    <location>
        <begin position="218"/>
        <end position="258"/>
    </location>
</feature>
<dbReference type="Proteomes" id="UP000027073">
    <property type="component" value="Unassembled WGS sequence"/>
</dbReference>
<organism evidence="21 22">
    <name type="scientific">Pleurotus ostreatus (strain PC15)</name>
    <name type="common">Oyster mushroom</name>
    <dbReference type="NCBI Taxonomy" id="1137138"/>
    <lineage>
        <taxon>Eukaryota</taxon>
        <taxon>Fungi</taxon>
        <taxon>Dikarya</taxon>
        <taxon>Basidiomycota</taxon>
        <taxon>Agaricomycotina</taxon>
        <taxon>Agaricomycetes</taxon>
        <taxon>Agaricomycetidae</taxon>
        <taxon>Agaricales</taxon>
        <taxon>Pleurotineae</taxon>
        <taxon>Pleurotaceae</taxon>
        <taxon>Pleurotus</taxon>
    </lineage>
</organism>
<feature type="compositionally biased region" description="Basic and acidic residues" evidence="19">
    <location>
        <begin position="752"/>
        <end position="779"/>
    </location>
</feature>
<sequence>MAKVRKWYVVAVGKEVGVFDNWLTTAPLVNGVEGAVWEGFTCREEAVRLFNEQRAKGNVRVAYTGAAHATRTQRISRTSSEPVVTNSSVPNKAACSQSSHGINSVYQWDQSIQTSTPPQSPVHSDQRVNNSTRPLPQPGSNTGNVNMYRQGRNNRGAVRPSRNRVHSEVGTRESVAFPRDHANMTPRSVQSRRTVPITSNDLQEEDRHSMLLRRDSDPAVCATPPVKPVHYDGLAPPVRRERSSSSESSGSAFSVVTCPESPIPSSDISLVGPLSSDDTGPVYPAFKMPVRRNPPAVRQADYTDNYADTDRLAEEFDKVDIYREDRRLPLLISSPRPSPAARNRPTLQQGLLSPLRSSPHLRSPESLYSAQSATREQGHPMPTASPRAYSNVRTSASQTAVATPRRNRDARHVVVVPDSDDEEDRGRAGERRRSSLSSEKRALITRRWEQLAQHSLHVQSESHSSAFDPRSPMARGTSVPIDAINDIFSRPSPRARYPTGATTLTSTTLHMFSVRSCFLFSLRPWSLLSTILHQARNMDSLDSFTLPGPSSSRRLMSESPLLPSRYSESDTGPGGADLSISELSLSDRDEISNRPFSLLARPDPVPSTPPTKERELGDNSGDDEDPLDPDEEGDETIDQDKIKRIASRTREEKLRSDIFILRKLNAAFAAFNEGLEDAGSANERIATQLEQTDALLNQYAHVLSKSEHISRLIFDEEWQGAEEDETVLEQERIAAEEKARLEAQERALARKREQERLEREEQERLAQEEKERIDRERSQRHSSRGGVTGVRGTRASMRGVRGSTRASVVAPGGVAGTSTRSRPPSSQSAAGGGPTKRSATGTGIPTRGVVRRGYNPN</sequence>
<evidence type="ECO:0000256" key="5">
    <source>
        <dbReference type="ARBA" id="ARBA00022454"/>
    </source>
</evidence>
<evidence type="ECO:0000256" key="8">
    <source>
        <dbReference type="ARBA" id="ARBA00022701"/>
    </source>
</evidence>
<feature type="region of interest" description="Disordered" evidence="19">
    <location>
        <begin position="752"/>
        <end position="857"/>
    </location>
</feature>
<dbReference type="GO" id="GO:0007059">
    <property type="term" value="P:chromosome segregation"/>
    <property type="evidence" value="ECO:0007669"/>
    <property type="project" value="UniProtKB-KW"/>
</dbReference>
<keyword evidence="9" id="KW-0498">Mitosis</keyword>
<dbReference type="OrthoDB" id="5599235at2759"/>
<keyword evidence="11" id="KW-0995">Kinetochore</keyword>
<keyword evidence="12" id="KW-0175">Coiled coil</keyword>
<evidence type="ECO:0000256" key="16">
    <source>
        <dbReference type="ARBA" id="ARBA00023328"/>
    </source>
</evidence>
<keyword evidence="7" id="KW-0132">Cell division</keyword>
<dbReference type="GO" id="GO:0005874">
    <property type="term" value="C:microtubule"/>
    <property type="evidence" value="ECO:0007669"/>
    <property type="project" value="UniProtKB-KW"/>
</dbReference>
<feature type="region of interest" description="Disordered" evidence="19">
    <location>
        <begin position="70"/>
        <end position="96"/>
    </location>
</feature>
<accession>A0A067NWZ1</accession>
<keyword evidence="16" id="KW-0137">Centromere</keyword>
<feature type="region of interest" description="Disordered" evidence="19">
    <location>
        <begin position="545"/>
        <end position="580"/>
    </location>
</feature>
<dbReference type="GO" id="GO:0042729">
    <property type="term" value="C:DASH complex"/>
    <property type="evidence" value="ECO:0007669"/>
    <property type="project" value="InterPro"/>
</dbReference>
<dbReference type="EMBL" id="KL198008">
    <property type="protein sequence ID" value="KDQ28141.1"/>
    <property type="molecule type" value="Genomic_DNA"/>
</dbReference>
<comment type="subcellular location">
    <subcellularLocation>
        <location evidence="3">Chromosome</location>
        <location evidence="3">Centromere</location>
        <location evidence="3">Kinetochore</location>
    </subcellularLocation>
    <subcellularLocation>
        <location evidence="2">Cytoplasm</location>
        <location evidence="2">Cytoskeleton</location>
        <location evidence="2">Spindle</location>
    </subcellularLocation>
    <subcellularLocation>
        <location evidence="1">Nucleus</location>
    </subcellularLocation>
</comment>
<dbReference type="InterPro" id="IPR013960">
    <property type="entry name" value="DASH_Duo1"/>
</dbReference>
<keyword evidence="15" id="KW-0131">Cell cycle</keyword>
<proteinExistence type="inferred from homology"/>
<feature type="compositionally biased region" description="Polar residues" evidence="19">
    <location>
        <begin position="545"/>
        <end position="554"/>
    </location>
</feature>
<dbReference type="InParanoid" id="A0A067NWZ1"/>
<dbReference type="InterPro" id="IPR009027">
    <property type="entry name" value="Ribosomal_bL9/RNase_H1_N"/>
</dbReference>
<evidence type="ECO:0000259" key="20">
    <source>
        <dbReference type="Pfam" id="PF01693"/>
    </source>
</evidence>
<evidence type="ECO:0000256" key="10">
    <source>
        <dbReference type="ARBA" id="ARBA00022829"/>
    </source>
</evidence>
<dbReference type="PANTHER" id="PTHR28216:SF1">
    <property type="entry name" value="DASH COMPLEX SUBUNIT DUO1"/>
    <property type="match status" value="1"/>
</dbReference>
<evidence type="ECO:0000256" key="7">
    <source>
        <dbReference type="ARBA" id="ARBA00022618"/>
    </source>
</evidence>
<comment type="similarity">
    <text evidence="4">Belongs to the DASH complex DUO1 family.</text>
</comment>
<dbReference type="STRING" id="1137138.A0A067NWZ1"/>
<feature type="region of interest" description="Disordered" evidence="19">
    <location>
        <begin position="112"/>
        <end position="170"/>
    </location>
</feature>
<feature type="compositionally biased region" description="Low complexity" evidence="19">
    <location>
        <begin position="816"/>
        <end position="829"/>
    </location>
</feature>
<keyword evidence="13" id="KW-0206">Cytoskeleton</keyword>
<keyword evidence="8" id="KW-0493">Microtubule</keyword>